<reference evidence="10" key="1">
    <citation type="journal article" date="2023" name="IScience">
        <title>Live-bearing cockroach genome reveals convergent evolutionary mechanisms linked to viviparity in insects and beyond.</title>
        <authorList>
            <person name="Fouks B."/>
            <person name="Harrison M.C."/>
            <person name="Mikhailova A.A."/>
            <person name="Marchal E."/>
            <person name="English S."/>
            <person name="Carruthers M."/>
            <person name="Jennings E.C."/>
            <person name="Chiamaka E.L."/>
            <person name="Frigard R.A."/>
            <person name="Pippel M."/>
            <person name="Attardo G.M."/>
            <person name="Benoit J.B."/>
            <person name="Bornberg-Bauer E."/>
            <person name="Tobe S.S."/>
        </authorList>
    </citation>
    <scope>NUCLEOTIDE SEQUENCE</scope>
    <source>
        <strain evidence="10">Stay&amp;Tobe</strain>
    </source>
</reference>
<dbReference type="Pfam" id="PF02949">
    <property type="entry name" value="7tm_6"/>
    <property type="match status" value="1"/>
</dbReference>
<evidence type="ECO:0000313" key="11">
    <source>
        <dbReference type="Proteomes" id="UP001233999"/>
    </source>
</evidence>
<keyword evidence="11" id="KW-1185">Reference proteome</keyword>
<keyword evidence="6 9" id="KW-0472">Membrane</keyword>
<evidence type="ECO:0008006" key="12">
    <source>
        <dbReference type="Google" id="ProtNLM"/>
    </source>
</evidence>
<gene>
    <name evidence="10" type="ORF">L9F63_018380</name>
</gene>
<feature type="transmembrane region" description="Helical" evidence="9">
    <location>
        <begin position="45"/>
        <end position="70"/>
    </location>
</feature>
<organism evidence="10 11">
    <name type="scientific">Diploptera punctata</name>
    <name type="common">Pacific beetle cockroach</name>
    <dbReference type="NCBI Taxonomy" id="6984"/>
    <lineage>
        <taxon>Eukaryota</taxon>
        <taxon>Metazoa</taxon>
        <taxon>Ecdysozoa</taxon>
        <taxon>Arthropoda</taxon>
        <taxon>Hexapoda</taxon>
        <taxon>Insecta</taxon>
        <taxon>Pterygota</taxon>
        <taxon>Neoptera</taxon>
        <taxon>Polyneoptera</taxon>
        <taxon>Dictyoptera</taxon>
        <taxon>Blattodea</taxon>
        <taxon>Blaberoidea</taxon>
        <taxon>Blaberidae</taxon>
        <taxon>Diplopterinae</taxon>
        <taxon>Diploptera</taxon>
    </lineage>
</organism>
<keyword evidence="3 9" id="KW-0812">Transmembrane</keyword>
<dbReference type="EMBL" id="JASPKZ010005701">
    <property type="protein sequence ID" value="KAJ9588216.1"/>
    <property type="molecule type" value="Genomic_DNA"/>
</dbReference>
<sequence>MTSRKLMRQVFYSLETTLVSAMEKIATPALKKKYIGKAAHDANRLVLIVTLSISFIYVSWIIIPLVTALLPLQTGKIDRNDESLNAAMYLMWTPQNYTEYPKLELVLAFKCSTIFFGVLIFATTIVLILVVCSYLTSYFKLLSQCIQDIEELYPEKQKSVEGKNNDMNEDTKNNGQAELKVDILASNVKTLETRDDLIDILQREESVDEKRYTYLRECTIFHQILLE</sequence>
<keyword evidence="8" id="KW-0807">Transducer</keyword>
<dbReference type="GO" id="GO:0005549">
    <property type="term" value="F:odorant binding"/>
    <property type="evidence" value="ECO:0007669"/>
    <property type="project" value="InterPro"/>
</dbReference>
<name>A0AAD7ZWZ7_DIPPU</name>
<evidence type="ECO:0000256" key="5">
    <source>
        <dbReference type="ARBA" id="ARBA00022989"/>
    </source>
</evidence>
<accession>A0AAD7ZWZ7</accession>
<dbReference type="GO" id="GO:0007165">
    <property type="term" value="P:signal transduction"/>
    <property type="evidence" value="ECO:0007669"/>
    <property type="project" value="UniProtKB-KW"/>
</dbReference>
<comment type="subcellular location">
    <subcellularLocation>
        <location evidence="1">Membrane</location>
        <topology evidence="1">Multi-pass membrane protein</topology>
    </subcellularLocation>
</comment>
<keyword evidence="7" id="KW-0675">Receptor</keyword>
<keyword evidence="2" id="KW-0716">Sensory transduction</keyword>
<proteinExistence type="predicted"/>
<dbReference type="AlphaFoldDB" id="A0AAD7ZWZ7"/>
<evidence type="ECO:0000313" key="10">
    <source>
        <dbReference type="EMBL" id="KAJ9588216.1"/>
    </source>
</evidence>
<evidence type="ECO:0000256" key="1">
    <source>
        <dbReference type="ARBA" id="ARBA00004141"/>
    </source>
</evidence>
<evidence type="ECO:0000256" key="2">
    <source>
        <dbReference type="ARBA" id="ARBA00022606"/>
    </source>
</evidence>
<evidence type="ECO:0000256" key="9">
    <source>
        <dbReference type="SAM" id="Phobius"/>
    </source>
</evidence>
<protein>
    <recommendedName>
        <fullName evidence="12">Odorant receptor</fullName>
    </recommendedName>
</protein>
<evidence type="ECO:0000256" key="6">
    <source>
        <dbReference type="ARBA" id="ARBA00023136"/>
    </source>
</evidence>
<keyword evidence="4" id="KW-0552">Olfaction</keyword>
<dbReference type="Proteomes" id="UP001233999">
    <property type="component" value="Unassembled WGS sequence"/>
</dbReference>
<evidence type="ECO:0000256" key="3">
    <source>
        <dbReference type="ARBA" id="ARBA00022692"/>
    </source>
</evidence>
<evidence type="ECO:0000256" key="4">
    <source>
        <dbReference type="ARBA" id="ARBA00022725"/>
    </source>
</evidence>
<evidence type="ECO:0000256" key="7">
    <source>
        <dbReference type="ARBA" id="ARBA00023170"/>
    </source>
</evidence>
<keyword evidence="5 9" id="KW-1133">Transmembrane helix</keyword>
<reference evidence="10" key="2">
    <citation type="submission" date="2023-05" db="EMBL/GenBank/DDBJ databases">
        <authorList>
            <person name="Fouks B."/>
        </authorList>
    </citation>
    <scope>NUCLEOTIDE SEQUENCE</scope>
    <source>
        <strain evidence="10">Stay&amp;Tobe</strain>
        <tissue evidence="10">Testes</tissue>
    </source>
</reference>
<dbReference type="InterPro" id="IPR004117">
    <property type="entry name" value="7tm6_olfct_rcpt"/>
</dbReference>
<evidence type="ECO:0000256" key="8">
    <source>
        <dbReference type="ARBA" id="ARBA00023224"/>
    </source>
</evidence>
<feature type="transmembrane region" description="Helical" evidence="9">
    <location>
        <begin position="114"/>
        <end position="135"/>
    </location>
</feature>
<dbReference type="GO" id="GO:0004984">
    <property type="term" value="F:olfactory receptor activity"/>
    <property type="evidence" value="ECO:0007669"/>
    <property type="project" value="InterPro"/>
</dbReference>
<dbReference type="GO" id="GO:0016020">
    <property type="term" value="C:membrane"/>
    <property type="evidence" value="ECO:0007669"/>
    <property type="project" value="UniProtKB-SubCell"/>
</dbReference>
<comment type="caution">
    <text evidence="10">The sequence shown here is derived from an EMBL/GenBank/DDBJ whole genome shotgun (WGS) entry which is preliminary data.</text>
</comment>